<evidence type="ECO:0000256" key="1">
    <source>
        <dbReference type="ARBA" id="ARBA00004186"/>
    </source>
</evidence>
<dbReference type="InterPro" id="IPR032733">
    <property type="entry name" value="HAUS3_N"/>
</dbReference>
<organism evidence="13 14">
    <name type="scientific">Alosa alosa</name>
    <name type="common">allis shad</name>
    <dbReference type="NCBI Taxonomy" id="278164"/>
    <lineage>
        <taxon>Eukaryota</taxon>
        <taxon>Metazoa</taxon>
        <taxon>Chordata</taxon>
        <taxon>Craniata</taxon>
        <taxon>Vertebrata</taxon>
        <taxon>Euteleostomi</taxon>
        <taxon>Actinopterygii</taxon>
        <taxon>Neopterygii</taxon>
        <taxon>Teleostei</taxon>
        <taxon>Clupei</taxon>
        <taxon>Clupeiformes</taxon>
        <taxon>Clupeoidei</taxon>
        <taxon>Clupeidae</taxon>
        <taxon>Alosa</taxon>
    </lineage>
</organism>
<keyword evidence="14" id="KW-1185">Reference proteome</keyword>
<comment type="similarity">
    <text evidence="2">Belongs to the HAUS3 family.</text>
</comment>
<evidence type="ECO:0000256" key="11">
    <source>
        <dbReference type="SAM" id="MobiDB-lite"/>
    </source>
</evidence>
<evidence type="ECO:0000256" key="6">
    <source>
        <dbReference type="ARBA" id="ARBA00022776"/>
    </source>
</evidence>
<proteinExistence type="inferred from homology"/>
<dbReference type="PANTHER" id="PTHR19378">
    <property type="entry name" value="GOLGIN- RELATED"/>
    <property type="match status" value="1"/>
</dbReference>
<evidence type="ECO:0000256" key="10">
    <source>
        <dbReference type="SAM" id="Coils"/>
    </source>
</evidence>
<name>A0AAV6FI26_9TELE</name>
<dbReference type="GO" id="GO:0051301">
    <property type="term" value="P:cell division"/>
    <property type="evidence" value="ECO:0007669"/>
    <property type="project" value="UniProtKB-KW"/>
</dbReference>
<keyword evidence="4" id="KW-0132">Cell division</keyword>
<dbReference type="AlphaFoldDB" id="A0AAV6FI26"/>
<dbReference type="GO" id="GO:0051225">
    <property type="term" value="P:spindle assembly"/>
    <property type="evidence" value="ECO:0007669"/>
    <property type="project" value="InterPro"/>
</dbReference>
<dbReference type="GO" id="GO:0070652">
    <property type="term" value="C:HAUS complex"/>
    <property type="evidence" value="ECO:0007669"/>
    <property type="project" value="InterPro"/>
</dbReference>
<feature type="region of interest" description="Disordered" evidence="11">
    <location>
        <begin position="307"/>
        <end position="329"/>
    </location>
</feature>
<dbReference type="Proteomes" id="UP000823561">
    <property type="component" value="Chromosome 24"/>
</dbReference>
<evidence type="ECO:0000313" key="14">
    <source>
        <dbReference type="Proteomes" id="UP000823561"/>
    </source>
</evidence>
<dbReference type="PRINTS" id="PR02089">
    <property type="entry name" value="HAUSAUGMINL3"/>
</dbReference>
<gene>
    <name evidence="13" type="ORF">AALO_G00295640</name>
</gene>
<reference evidence="13" key="1">
    <citation type="submission" date="2020-10" db="EMBL/GenBank/DDBJ databases">
        <title>Chromosome-scale genome assembly of the Allis shad, Alosa alosa.</title>
        <authorList>
            <person name="Margot Z."/>
            <person name="Christophe K."/>
            <person name="Cabau C."/>
            <person name="Louis A."/>
            <person name="Berthelot C."/>
            <person name="Parey E."/>
            <person name="Roest Crollius H."/>
            <person name="Montfort J."/>
            <person name="Robinson-Rechavi M."/>
            <person name="Bucao C."/>
            <person name="Bouchez O."/>
            <person name="Gislard M."/>
            <person name="Lluch J."/>
            <person name="Milhes M."/>
            <person name="Lampietro C."/>
            <person name="Lopez Roques C."/>
            <person name="Donnadieu C."/>
            <person name="Braasch I."/>
            <person name="Desvignes T."/>
            <person name="Postlethwait J."/>
            <person name="Bobe J."/>
            <person name="Guiguen Y."/>
        </authorList>
    </citation>
    <scope>NUCLEOTIDE SEQUENCE</scope>
    <source>
        <strain evidence="13">M-15738</strain>
        <tissue evidence="13">Blood</tissue>
    </source>
</reference>
<keyword evidence="9" id="KW-0131">Cell cycle</keyword>
<dbReference type="GO" id="GO:0031023">
    <property type="term" value="P:microtubule organizing center organization"/>
    <property type="evidence" value="ECO:0007669"/>
    <property type="project" value="TreeGrafter"/>
</dbReference>
<dbReference type="GO" id="GO:0072686">
    <property type="term" value="C:mitotic spindle"/>
    <property type="evidence" value="ECO:0007669"/>
    <property type="project" value="TreeGrafter"/>
</dbReference>
<dbReference type="GO" id="GO:0005815">
    <property type="term" value="C:microtubule organizing center"/>
    <property type="evidence" value="ECO:0007669"/>
    <property type="project" value="TreeGrafter"/>
</dbReference>
<protein>
    <recommendedName>
        <fullName evidence="12">HAUS augmin-like complex subunit 3 N-terminal domain-containing protein</fullName>
    </recommendedName>
</protein>
<evidence type="ECO:0000256" key="5">
    <source>
        <dbReference type="ARBA" id="ARBA00022701"/>
    </source>
</evidence>
<evidence type="ECO:0000256" key="7">
    <source>
        <dbReference type="ARBA" id="ARBA00023054"/>
    </source>
</evidence>
<feature type="compositionally biased region" description="Basic and acidic residues" evidence="11">
    <location>
        <begin position="307"/>
        <end position="316"/>
    </location>
</feature>
<dbReference type="EMBL" id="JADWDJ010000024">
    <property type="protein sequence ID" value="KAG5260720.1"/>
    <property type="molecule type" value="Genomic_DNA"/>
</dbReference>
<evidence type="ECO:0000256" key="9">
    <source>
        <dbReference type="ARBA" id="ARBA00023306"/>
    </source>
</evidence>
<evidence type="ECO:0000259" key="12">
    <source>
        <dbReference type="Pfam" id="PF14932"/>
    </source>
</evidence>
<keyword evidence="7 10" id="KW-0175">Coiled coil</keyword>
<sequence>MSGVHFVETLFRLGYPEASTLKPTEFDWMFDDTAETQEFLRFFCGLGAQNVLSEEEKRGYTSLVELGKPILTELELEKLEQLMRSRQLELNEEDESDELVDVVEDTADESLVELQQELENLHKQKRLKHQRLLQLQGLGQRYADGASALSERAQSQEQDDGGAEPVAVAKALAKENVTTNVVLQDLQGEVKKLQGLVFAESDAVEKQQEYLQMECHSRRSAALLSLLPLQPYLQEVQLALHNIMGHYKRCLAEETSMLDEEGDDGKEEGDVVERNKGELARLQAAFLLVQAQLVQARAEEAGARASKEWLSQKRSSDAQSVPPDPDATPTVPADRLLALLHHCAKALCLPVLLADARDQAETVKHVATLQEHLWGALLSQLTQLELLRALLGAERDAHIAALTRTERLARTLEEEEAAWASRRSEELRRLQKSVPGPQSEPILSTKDPTVKRLLAMLESPEETDRCFDCLVDLTDLISAQSAEVQQLGGSKGLAVAELQSLQVGLEEEHEALRRTALSEAGQVQLSPQDMSETMQELEKQTASFFKQLQQVTAELSLKRSLLKRSAPLRWERELYVLFHLDPSQLSRVLEDWEDHE</sequence>
<keyword evidence="3" id="KW-0963">Cytoplasm</keyword>
<dbReference type="PANTHER" id="PTHR19378:SF0">
    <property type="entry name" value="HAUS AUGMIN-LIKE COMPLEX SUBUNIT 3"/>
    <property type="match status" value="1"/>
</dbReference>
<evidence type="ECO:0000256" key="8">
    <source>
        <dbReference type="ARBA" id="ARBA00023212"/>
    </source>
</evidence>
<keyword evidence="8" id="KW-0206">Cytoskeleton</keyword>
<keyword evidence="5" id="KW-0493">Microtubule</keyword>
<dbReference type="GO" id="GO:0005874">
    <property type="term" value="C:microtubule"/>
    <property type="evidence" value="ECO:0007669"/>
    <property type="project" value="UniProtKB-KW"/>
</dbReference>
<feature type="coiled-coil region" evidence="10">
    <location>
        <begin position="495"/>
        <end position="554"/>
    </location>
</feature>
<evidence type="ECO:0000313" key="13">
    <source>
        <dbReference type="EMBL" id="KAG5260720.1"/>
    </source>
</evidence>
<feature type="coiled-coil region" evidence="10">
    <location>
        <begin position="76"/>
        <end position="131"/>
    </location>
</feature>
<dbReference type="Pfam" id="PF14932">
    <property type="entry name" value="HAUS-augmin3"/>
    <property type="match status" value="1"/>
</dbReference>
<evidence type="ECO:0000256" key="3">
    <source>
        <dbReference type="ARBA" id="ARBA00022490"/>
    </source>
</evidence>
<dbReference type="InterPro" id="IPR026206">
    <property type="entry name" value="HAUS3"/>
</dbReference>
<evidence type="ECO:0000256" key="2">
    <source>
        <dbReference type="ARBA" id="ARBA00009645"/>
    </source>
</evidence>
<keyword evidence="6" id="KW-0498">Mitosis</keyword>
<comment type="subcellular location">
    <subcellularLocation>
        <location evidence="1">Cytoplasm</location>
        <location evidence="1">Cytoskeleton</location>
        <location evidence="1">Spindle</location>
    </subcellularLocation>
</comment>
<evidence type="ECO:0000256" key="4">
    <source>
        <dbReference type="ARBA" id="ARBA00022618"/>
    </source>
</evidence>
<accession>A0AAV6FI26</accession>
<feature type="domain" description="HAUS augmin-like complex subunit 3 N-terminal" evidence="12">
    <location>
        <begin position="28"/>
        <end position="299"/>
    </location>
</feature>
<comment type="caution">
    <text evidence="13">The sequence shown here is derived from an EMBL/GenBank/DDBJ whole genome shotgun (WGS) entry which is preliminary data.</text>
</comment>